<dbReference type="InterPro" id="IPR046938">
    <property type="entry name" value="DNA_clamp_sf"/>
</dbReference>
<keyword evidence="5" id="KW-0539">Nucleus</keyword>
<dbReference type="GO" id="GO:0030896">
    <property type="term" value="C:checkpoint clamp complex"/>
    <property type="evidence" value="ECO:0007669"/>
    <property type="project" value="TreeGrafter"/>
</dbReference>
<comment type="subcellular location">
    <subcellularLocation>
        <location evidence="1">Nucleus</location>
    </subcellularLocation>
</comment>
<keyword evidence="4" id="KW-0234">DNA repair</keyword>
<reference evidence="8" key="2">
    <citation type="journal article" date="2007" name="PLoS Biol.">
        <title>Survey sequencing and comparative analysis of the elephant shark (Callorhinchus milii) genome.</title>
        <authorList>
            <person name="Venkatesh B."/>
            <person name="Kirkness E.F."/>
            <person name="Loh Y.H."/>
            <person name="Halpern A.L."/>
            <person name="Lee A.P."/>
            <person name="Johnson J."/>
            <person name="Dandona N."/>
            <person name="Viswanathan L.D."/>
            <person name="Tay A."/>
            <person name="Venter J.C."/>
            <person name="Strausberg R.L."/>
            <person name="Brenner S."/>
        </authorList>
    </citation>
    <scope>NUCLEOTIDE SEQUENCE [LARGE SCALE GENOMIC DNA]</scope>
</reference>
<dbReference type="InterPro" id="IPR003021">
    <property type="entry name" value="Rad1_Rec1_Rad17"/>
</dbReference>
<dbReference type="GeneTree" id="ENSGT00500000044913"/>
<evidence type="ECO:0000256" key="4">
    <source>
        <dbReference type="ARBA" id="ARBA00023204"/>
    </source>
</evidence>
<dbReference type="Proteomes" id="UP000314986">
    <property type="component" value="Unassembled WGS sequence"/>
</dbReference>
<comment type="similarity">
    <text evidence="2">Belongs to the rad1 family.</text>
</comment>
<gene>
    <name evidence="7" type="primary">rad1</name>
</gene>
<dbReference type="Gene3D" id="3.70.10.10">
    <property type="match status" value="1"/>
</dbReference>
<name>A0A4W3GEE1_CALMI</name>
<dbReference type="PANTHER" id="PTHR10870">
    <property type="entry name" value="CELL CYCLE CHECKPOINT PROTEIN RAD1"/>
    <property type="match status" value="1"/>
</dbReference>
<dbReference type="GO" id="GO:0006281">
    <property type="term" value="P:DNA repair"/>
    <property type="evidence" value="ECO:0007669"/>
    <property type="project" value="UniProtKB-KW"/>
</dbReference>
<evidence type="ECO:0000256" key="2">
    <source>
        <dbReference type="ARBA" id="ARBA00010991"/>
    </source>
</evidence>
<evidence type="ECO:0000256" key="1">
    <source>
        <dbReference type="ARBA" id="ARBA00004123"/>
    </source>
</evidence>
<dbReference type="InterPro" id="IPR003011">
    <property type="entry name" value="Cell_cycle_checkpoint_Rad1"/>
</dbReference>
<dbReference type="GO" id="GO:0000077">
    <property type="term" value="P:DNA damage checkpoint signaling"/>
    <property type="evidence" value="ECO:0007669"/>
    <property type="project" value="InterPro"/>
</dbReference>
<dbReference type="STRING" id="7868.ENSCMIP00000001691"/>
<dbReference type="PANTHER" id="PTHR10870:SF0">
    <property type="entry name" value="CELL CYCLE CHECKPOINT PROTEIN RAD1"/>
    <property type="match status" value="1"/>
</dbReference>
<evidence type="ECO:0000256" key="3">
    <source>
        <dbReference type="ARBA" id="ARBA00022763"/>
    </source>
</evidence>
<sequence>MYCYCAHVLLLCTCVVIVYMYYCANVLLLCTCIVIVYMYCCHCVPVLLLCTCIVVIVCMYCYCVLVWLLCICIVTEYMCYCVHVLLCTCIVIVYLCYCVHVVIVYLCCYCVPLLLLCAFVVIVYMCCDCVPVLLCTCVVIVYLCYCLPVLLLCTCVFIVCTLCIVHIVPGVIAHVTACVGGHNSSRTGSRQNFRLYRQLAPSLTVKSRCDREAEVGCEMPWCSQLDECVLVASLDNARNLSNLLRAVHFRDRATIQATPAGIKVTVENAKCVQANAFIQACIFQEFVIEEDSVMFLINLTVLLDCLTIFSASALPGVTTALRMSYRGYGYPLVLFLEESGVVTVCKIQTQEPEETLDFDFCNANVINKIILQSESLREAFAELDMSSEVLQITMSPDKPYFRLSTFGNAGSTHCDYPKNSDMMEAFHCNQTQSSRSVIVLSTCAYSVEHHCWQLSIMKIYMNLIDWLLRIFFLSSFEQV</sequence>
<dbReference type="Ensembl" id="ENSCMIT00000001760.1">
    <property type="protein sequence ID" value="ENSCMIP00000001691.1"/>
    <property type="gene ID" value="ENSCMIG00000001062.1"/>
</dbReference>
<dbReference type="Pfam" id="PF02144">
    <property type="entry name" value="Rad1"/>
    <property type="match status" value="1"/>
</dbReference>
<evidence type="ECO:0000313" key="8">
    <source>
        <dbReference type="Proteomes" id="UP000314986"/>
    </source>
</evidence>
<reference evidence="8" key="3">
    <citation type="journal article" date="2014" name="Nature">
        <title>Elephant shark genome provides unique insights into gnathostome evolution.</title>
        <authorList>
            <consortium name="International Elephant Shark Genome Sequencing Consortium"/>
            <person name="Venkatesh B."/>
            <person name="Lee A.P."/>
            <person name="Ravi V."/>
            <person name="Maurya A.K."/>
            <person name="Lian M.M."/>
            <person name="Swann J.B."/>
            <person name="Ohta Y."/>
            <person name="Flajnik M.F."/>
            <person name="Sutoh Y."/>
            <person name="Kasahara M."/>
            <person name="Hoon S."/>
            <person name="Gangu V."/>
            <person name="Roy S.W."/>
            <person name="Irimia M."/>
            <person name="Korzh V."/>
            <person name="Kondrychyn I."/>
            <person name="Lim Z.W."/>
            <person name="Tay B.H."/>
            <person name="Tohari S."/>
            <person name="Kong K.W."/>
            <person name="Ho S."/>
            <person name="Lorente-Galdos B."/>
            <person name="Quilez J."/>
            <person name="Marques-Bonet T."/>
            <person name="Raney B.J."/>
            <person name="Ingham P.W."/>
            <person name="Tay A."/>
            <person name="Hillier L.W."/>
            <person name="Minx P."/>
            <person name="Boehm T."/>
            <person name="Wilson R.K."/>
            <person name="Brenner S."/>
            <person name="Warren W.C."/>
        </authorList>
    </citation>
    <scope>NUCLEOTIDE SEQUENCE [LARGE SCALE GENOMIC DNA]</scope>
</reference>
<evidence type="ECO:0000313" key="7">
    <source>
        <dbReference type="Ensembl" id="ENSCMIP00000001691.1"/>
    </source>
</evidence>
<reference evidence="8" key="1">
    <citation type="journal article" date="2006" name="Science">
        <title>Ancient noncoding elements conserved in the human genome.</title>
        <authorList>
            <person name="Venkatesh B."/>
            <person name="Kirkness E.F."/>
            <person name="Loh Y.H."/>
            <person name="Halpern A.L."/>
            <person name="Lee A.P."/>
            <person name="Johnson J."/>
            <person name="Dandona N."/>
            <person name="Viswanathan L.D."/>
            <person name="Tay A."/>
            <person name="Venter J.C."/>
            <person name="Strausberg R.L."/>
            <person name="Brenner S."/>
        </authorList>
    </citation>
    <scope>NUCLEOTIDE SEQUENCE [LARGE SCALE GENOMIC DNA]</scope>
</reference>
<dbReference type="InParanoid" id="A0A4W3GEE1"/>
<proteinExistence type="inferred from homology"/>
<dbReference type="AlphaFoldDB" id="A0A4W3GEE1"/>
<reference evidence="7" key="4">
    <citation type="submission" date="2025-08" db="UniProtKB">
        <authorList>
            <consortium name="Ensembl"/>
        </authorList>
    </citation>
    <scope>IDENTIFICATION</scope>
</reference>
<keyword evidence="6" id="KW-0472">Membrane</keyword>
<evidence type="ECO:0000256" key="6">
    <source>
        <dbReference type="SAM" id="Phobius"/>
    </source>
</evidence>
<dbReference type="PRINTS" id="PR01245">
    <property type="entry name" value="RAD1REC1"/>
</dbReference>
<keyword evidence="8" id="KW-1185">Reference proteome</keyword>
<feature type="transmembrane region" description="Helical" evidence="6">
    <location>
        <begin position="7"/>
        <end position="39"/>
    </location>
</feature>
<dbReference type="PRINTS" id="PR01246">
    <property type="entry name" value="RAD1REPAIR"/>
</dbReference>
<keyword evidence="3" id="KW-0227">DNA damage</keyword>
<keyword evidence="6" id="KW-0812">Transmembrane</keyword>
<dbReference type="CDD" id="cd00577">
    <property type="entry name" value="PCNA"/>
    <property type="match status" value="1"/>
</dbReference>
<reference evidence="7" key="5">
    <citation type="submission" date="2025-09" db="UniProtKB">
        <authorList>
            <consortium name="Ensembl"/>
        </authorList>
    </citation>
    <scope>IDENTIFICATION</scope>
</reference>
<feature type="transmembrane region" description="Helical" evidence="6">
    <location>
        <begin position="77"/>
        <end position="97"/>
    </location>
</feature>
<feature type="transmembrane region" description="Helical" evidence="6">
    <location>
        <begin position="132"/>
        <end position="159"/>
    </location>
</feature>
<evidence type="ECO:0000256" key="5">
    <source>
        <dbReference type="ARBA" id="ARBA00023242"/>
    </source>
</evidence>
<feature type="transmembrane region" description="Helical" evidence="6">
    <location>
        <begin position="45"/>
        <end position="70"/>
    </location>
</feature>
<feature type="transmembrane region" description="Helical" evidence="6">
    <location>
        <begin position="103"/>
        <end position="125"/>
    </location>
</feature>
<accession>A0A4W3GEE1</accession>
<protein>
    <submittedName>
        <fullName evidence="7">RAD1 homolog (S. pombe)</fullName>
    </submittedName>
</protein>
<organism evidence="7 8">
    <name type="scientific">Callorhinchus milii</name>
    <name type="common">Ghost shark</name>
    <dbReference type="NCBI Taxonomy" id="7868"/>
    <lineage>
        <taxon>Eukaryota</taxon>
        <taxon>Metazoa</taxon>
        <taxon>Chordata</taxon>
        <taxon>Craniata</taxon>
        <taxon>Vertebrata</taxon>
        <taxon>Chondrichthyes</taxon>
        <taxon>Holocephali</taxon>
        <taxon>Chimaeriformes</taxon>
        <taxon>Callorhinchidae</taxon>
        <taxon>Callorhinchus</taxon>
    </lineage>
</organism>
<keyword evidence="6" id="KW-1133">Transmembrane helix</keyword>
<dbReference type="SUPFAM" id="SSF55979">
    <property type="entry name" value="DNA clamp"/>
    <property type="match status" value="1"/>
</dbReference>